<dbReference type="Pfam" id="PF00105">
    <property type="entry name" value="zf-C4"/>
    <property type="match status" value="1"/>
</dbReference>
<keyword evidence="3" id="KW-0863">Zinc-finger</keyword>
<dbReference type="PANTHER" id="PTHR24086">
    <property type="entry name" value="NUCLEAR RECEPTOR SUBFAMILY 5 GROUP A"/>
    <property type="match status" value="1"/>
</dbReference>
<dbReference type="GO" id="GO:0045944">
    <property type="term" value="P:positive regulation of transcription by RNA polymerase II"/>
    <property type="evidence" value="ECO:0007669"/>
    <property type="project" value="EnsemblMetazoa"/>
</dbReference>
<feature type="region of interest" description="Disordered" evidence="10">
    <location>
        <begin position="129"/>
        <end position="154"/>
    </location>
</feature>
<accession>A0A8R1HT82</accession>
<evidence type="ECO:0000259" key="12">
    <source>
        <dbReference type="PROSITE" id="PS51843"/>
    </source>
</evidence>
<comment type="subcellular location">
    <subcellularLocation>
        <location evidence="1">Nucleus</location>
    </subcellularLocation>
</comment>
<dbReference type="SMART" id="SM00399">
    <property type="entry name" value="ZnF_C4"/>
    <property type="match status" value="1"/>
</dbReference>
<dbReference type="GO" id="GO:0110039">
    <property type="term" value="P:positive regulation of nematode male tail tip morphogenesis"/>
    <property type="evidence" value="ECO:0007669"/>
    <property type="project" value="EnsemblMetazoa"/>
</dbReference>
<keyword evidence="14" id="KW-1185">Reference proteome</keyword>
<dbReference type="PIRSF" id="PIRSF002530">
    <property type="entry name" value="Nuc_orph_FTZ-F1"/>
    <property type="match status" value="1"/>
</dbReference>
<dbReference type="PRINTS" id="PR00047">
    <property type="entry name" value="STROIDFINGER"/>
</dbReference>
<dbReference type="GO" id="GO:0070016">
    <property type="term" value="F:armadillo repeat domain binding"/>
    <property type="evidence" value="ECO:0007669"/>
    <property type="project" value="EnsemblMetazoa"/>
</dbReference>
<evidence type="ECO:0000256" key="2">
    <source>
        <dbReference type="ARBA" id="ARBA00022723"/>
    </source>
</evidence>
<dbReference type="PROSITE" id="PS51843">
    <property type="entry name" value="NR_LBD"/>
    <property type="match status" value="1"/>
</dbReference>
<feature type="domain" description="Nuclear receptor" evidence="11">
    <location>
        <begin position="18"/>
        <end position="93"/>
    </location>
</feature>
<dbReference type="InterPro" id="IPR013088">
    <property type="entry name" value="Znf_NHR/GATA"/>
</dbReference>
<feature type="domain" description="NR LBD" evidence="12">
    <location>
        <begin position="305"/>
        <end position="565"/>
    </location>
</feature>
<dbReference type="Gene3D" id="1.10.565.10">
    <property type="entry name" value="Retinoid X Receptor"/>
    <property type="match status" value="1"/>
</dbReference>
<keyword evidence="5" id="KW-0805">Transcription regulation</keyword>
<keyword evidence="7" id="KW-0804">Transcription</keyword>
<evidence type="ECO:0000256" key="10">
    <source>
        <dbReference type="SAM" id="MobiDB-lite"/>
    </source>
</evidence>
<evidence type="ECO:0000256" key="9">
    <source>
        <dbReference type="ARBA" id="ARBA00023242"/>
    </source>
</evidence>
<dbReference type="PANTHER" id="PTHR24086:SF15">
    <property type="entry name" value="NUCLEAR HORMONE RECEPTOR FTZ-F1"/>
    <property type="match status" value="1"/>
</dbReference>
<dbReference type="GO" id="GO:0018996">
    <property type="term" value="P:molting cycle, collagen and cuticulin-based cuticle"/>
    <property type="evidence" value="ECO:0007669"/>
    <property type="project" value="EnsemblMetazoa"/>
</dbReference>
<dbReference type="EnsemblMetazoa" id="CJA11067.2">
    <property type="protein sequence ID" value="CJA11067.2"/>
    <property type="gene ID" value="WBGene00130271"/>
</dbReference>
<evidence type="ECO:0000259" key="11">
    <source>
        <dbReference type="PROSITE" id="PS51030"/>
    </source>
</evidence>
<dbReference type="GO" id="GO:0009755">
    <property type="term" value="P:hormone-mediated signaling pathway"/>
    <property type="evidence" value="ECO:0007669"/>
    <property type="project" value="TreeGrafter"/>
</dbReference>
<dbReference type="InterPro" id="IPR001628">
    <property type="entry name" value="Znf_hrmn_rcpt"/>
</dbReference>
<keyword evidence="6" id="KW-0238">DNA-binding</keyword>
<keyword evidence="2" id="KW-0479">Metal-binding</keyword>
<keyword evidence="4" id="KW-0862">Zinc</keyword>
<dbReference type="AlphaFoldDB" id="A0A8R1HT82"/>
<name>A0A8R1HT82_CAEJA</name>
<dbReference type="InterPro" id="IPR035500">
    <property type="entry name" value="NHR-like_dom_sf"/>
</dbReference>
<evidence type="ECO:0000313" key="13">
    <source>
        <dbReference type="EnsemblMetazoa" id="CJA11067.1"/>
    </source>
</evidence>
<organism evidence="13 14">
    <name type="scientific">Caenorhabditis japonica</name>
    <dbReference type="NCBI Taxonomy" id="281687"/>
    <lineage>
        <taxon>Eukaryota</taxon>
        <taxon>Metazoa</taxon>
        <taxon>Ecdysozoa</taxon>
        <taxon>Nematoda</taxon>
        <taxon>Chromadorea</taxon>
        <taxon>Rhabditida</taxon>
        <taxon>Rhabditina</taxon>
        <taxon>Rhabditomorpha</taxon>
        <taxon>Rhabditoidea</taxon>
        <taxon>Rhabditidae</taxon>
        <taxon>Peloderinae</taxon>
        <taxon>Caenorhabditis</taxon>
    </lineage>
</organism>
<reference evidence="14" key="1">
    <citation type="submission" date="2010-08" db="EMBL/GenBank/DDBJ databases">
        <authorList>
            <consortium name="Caenorhabditis japonica Sequencing Consortium"/>
            <person name="Wilson R.K."/>
        </authorList>
    </citation>
    <scope>NUCLEOTIDE SEQUENCE [LARGE SCALE GENOMIC DNA]</scope>
    <source>
        <strain evidence="14">DF5081</strain>
    </source>
</reference>
<dbReference type="InterPro" id="IPR016355">
    <property type="entry name" value="NR5-like"/>
</dbReference>
<keyword evidence="8" id="KW-0675">Receptor</keyword>
<dbReference type="InterPro" id="IPR000536">
    <property type="entry name" value="Nucl_hrmn_rcpt_lig-bd"/>
</dbReference>
<evidence type="ECO:0000256" key="5">
    <source>
        <dbReference type="ARBA" id="ARBA00023015"/>
    </source>
</evidence>
<dbReference type="SUPFAM" id="SSF57716">
    <property type="entry name" value="Glucocorticoid receptor-like (DNA-binding domain)"/>
    <property type="match status" value="1"/>
</dbReference>
<dbReference type="Proteomes" id="UP000005237">
    <property type="component" value="Unassembled WGS sequence"/>
</dbReference>
<dbReference type="Pfam" id="PF00104">
    <property type="entry name" value="Hormone_recep"/>
    <property type="match status" value="1"/>
</dbReference>
<sequence length="565" mass="64235">MTEVVGDRVMVLRPNHEGELCPVCGDRVSGYHYGLLTCESCKGFFKRTVQNKKQYQCSAEANCHVDRTCRKRCPSCRFQKCLTMGMKMEAVRADRMRGGRNKFGSFYKRDRAHRMQRNAMRINTTLPVSNGQQPPGFYPPPDHQVSSSTTDQNSQIQYFDQTKVKTEYIKTEFDAHLQSPTLSSSTNQQLSDIIMRPGYFVDSHDSLSVLLGATLDDPLLRPSFPSGYGLSEVKQEPFDYSEQFIHHQLHDYPTYTSNNANYVTMMPMTTVASTQSLVTSTVSTSTGRSAETSRSSPLLPVCPLPTEKTVDHFYNSTLAEMCKSLPDEAQIVRIITNVKGVCKPEPHSFAVNVAEENLKELVSWAKTNQYFSKLKMDDQMNLLQTSWTTVHMVDITNAMVRGDLLPQYKISSGEEVAVGFVALLGNQAMVSTWNDIVLRLRNMGYNNYDYCAFRFLALFDQYLERDPLVSTVRNQVLQSWSEVRCTSSFIEIFEQIKRLAYESQVYLWELSNTCPQTWEQSNSSLVLEMIRTSANRIMARAQELIHTPTIQPPQTTYATTVYMAS</sequence>
<proteinExistence type="predicted"/>
<dbReference type="SUPFAM" id="SSF48508">
    <property type="entry name" value="Nuclear receptor ligand-binding domain"/>
    <property type="match status" value="1"/>
</dbReference>
<evidence type="ECO:0000256" key="8">
    <source>
        <dbReference type="ARBA" id="ARBA00023170"/>
    </source>
</evidence>
<dbReference type="GO" id="GO:0009888">
    <property type="term" value="P:tissue development"/>
    <property type="evidence" value="ECO:0007669"/>
    <property type="project" value="TreeGrafter"/>
</dbReference>
<evidence type="ECO:0000256" key="6">
    <source>
        <dbReference type="ARBA" id="ARBA00023125"/>
    </source>
</evidence>
<reference evidence="13" key="2">
    <citation type="submission" date="2022-06" db="UniProtKB">
        <authorList>
            <consortium name="EnsemblMetazoa"/>
        </authorList>
    </citation>
    <scope>IDENTIFICATION</scope>
    <source>
        <strain evidence="13">DF5081</strain>
    </source>
</reference>
<evidence type="ECO:0000256" key="3">
    <source>
        <dbReference type="ARBA" id="ARBA00022771"/>
    </source>
</evidence>
<dbReference type="GO" id="GO:0008270">
    <property type="term" value="F:zinc ion binding"/>
    <property type="evidence" value="ECO:0007669"/>
    <property type="project" value="UniProtKB-KW"/>
</dbReference>
<dbReference type="PROSITE" id="PS00031">
    <property type="entry name" value="NUCLEAR_REC_DBD_1"/>
    <property type="match status" value="1"/>
</dbReference>
<dbReference type="GO" id="GO:0090575">
    <property type="term" value="C:RNA polymerase II transcription regulator complex"/>
    <property type="evidence" value="ECO:0007669"/>
    <property type="project" value="TreeGrafter"/>
</dbReference>
<keyword evidence="9" id="KW-0539">Nucleus</keyword>
<dbReference type="CDD" id="cd07167">
    <property type="entry name" value="NR_DBD_Lrh-1_like"/>
    <property type="match status" value="1"/>
</dbReference>
<dbReference type="GO" id="GO:0000978">
    <property type="term" value="F:RNA polymerase II cis-regulatory region sequence-specific DNA binding"/>
    <property type="evidence" value="ECO:0007669"/>
    <property type="project" value="TreeGrafter"/>
</dbReference>
<dbReference type="PRINTS" id="PR00398">
    <property type="entry name" value="STRDHORMONER"/>
</dbReference>
<dbReference type="Gene3D" id="3.30.50.10">
    <property type="entry name" value="Erythroid Transcription Factor GATA-1, subunit A"/>
    <property type="match status" value="1"/>
</dbReference>
<dbReference type="PROSITE" id="PS51030">
    <property type="entry name" value="NUCLEAR_REC_DBD_2"/>
    <property type="match status" value="1"/>
</dbReference>
<feature type="compositionally biased region" description="Polar residues" evidence="10">
    <location>
        <begin position="144"/>
        <end position="154"/>
    </location>
</feature>
<evidence type="ECO:0000256" key="1">
    <source>
        <dbReference type="ARBA" id="ARBA00004123"/>
    </source>
</evidence>
<evidence type="ECO:0000256" key="7">
    <source>
        <dbReference type="ARBA" id="ARBA00023163"/>
    </source>
</evidence>
<dbReference type="FunFam" id="3.30.50.10:FF:000006">
    <property type="entry name" value="Nuclear receptor subfamily 5 group A member"/>
    <property type="match status" value="1"/>
</dbReference>
<protein>
    <submittedName>
        <fullName evidence="13">Uncharacterized protein</fullName>
    </submittedName>
</protein>
<dbReference type="GO" id="GO:0004879">
    <property type="term" value="F:nuclear receptor activity"/>
    <property type="evidence" value="ECO:0007669"/>
    <property type="project" value="InterPro"/>
</dbReference>
<dbReference type="EnsemblMetazoa" id="CJA11067.1">
    <property type="protein sequence ID" value="CJA11067.1"/>
    <property type="gene ID" value="WBGene00130271"/>
</dbReference>
<evidence type="ECO:0000256" key="4">
    <source>
        <dbReference type="ARBA" id="ARBA00022833"/>
    </source>
</evidence>
<dbReference type="InterPro" id="IPR001723">
    <property type="entry name" value="Nuclear_hrmn_rcpt"/>
</dbReference>
<evidence type="ECO:0000313" key="14">
    <source>
        <dbReference type="Proteomes" id="UP000005237"/>
    </source>
</evidence>